<dbReference type="PANTHER" id="PTHR33939:SF1">
    <property type="entry name" value="DUF4371 DOMAIN-CONTAINING PROTEIN"/>
    <property type="match status" value="1"/>
</dbReference>
<dbReference type="Pfam" id="PF13358">
    <property type="entry name" value="DDE_3"/>
    <property type="match status" value="1"/>
</dbReference>
<dbReference type="Gene3D" id="3.30.420.10">
    <property type="entry name" value="Ribonuclease H-like superfamily/Ribonuclease H"/>
    <property type="match status" value="1"/>
</dbReference>
<keyword evidence="3" id="KW-1185">Reference proteome</keyword>
<accession>A0ABQ8TIZ1</accession>
<comment type="caution">
    <text evidence="2">The sequence shown here is derived from an EMBL/GenBank/DDBJ whole genome shotgun (WGS) entry which is preliminary data.</text>
</comment>
<dbReference type="Proteomes" id="UP001148838">
    <property type="component" value="Unassembled WGS sequence"/>
</dbReference>
<reference evidence="2 3" key="1">
    <citation type="journal article" date="2022" name="Allergy">
        <title>Genome assembly and annotation of Periplaneta americana reveal a comprehensive cockroach allergen profile.</title>
        <authorList>
            <person name="Wang L."/>
            <person name="Xiong Q."/>
            <person name="Saelim N."/>
            <person name="Wang L."/>
            <person name="Nong W."/>
            <person name="Wan A.T."/>
            <person name="Shi M."/>
            <person name="Liu X."/>
            <person name="Cao Q."/>
            <person name="Hui J.H.L."/>
            <person name="Sookrung N."/>
            <person name="Leung T.F."/>
            <person name="Tungtrongchitr A."/>
            <person name="Tsui S.K.W."/>
        </authorList>
    </citation>
    <scope>NUCLEOTIDE SEQUENCE [LARGE SCALE GENOMIC DNA]</scope>
    <source>
        <strain evidence="2">PWHHKU_190912</strain>
    </source>
</reference>
<gene>
    <name evidence="2" type="ORF">ANN_12613</name>
</gene>
<protein>
    <recommendedName>
        <fullName evidence="1">Tc1-like transposase DDE domain-containing protein</fullName>
    </recommendedName>
</protein>
<evidence type="ECO:0000313" key="3">
    <source>
        <dbReference type="Proteomes" id="UP001148838"/>
    </source>
</evidence>
<organism evidence="2 3">
    <name type="scientific">Periplaneta americana</name>
    <name type="common">American cockroach</name>
    <name type="synonym">Blatta americana</name>
    <dbReference type="NCBI Taxonomy" id="6978"/>
    <lineage>
        <taxon>Eukaryota</taxon>
        <taxon>Metazoa</taxon>
        <taxon>Ecdysozoa</taxon>
        <taxon>Arthropoda</taxon>
        <taxon>Hexapoda</taxon>
        <taxon>Insecta</taxon>
        <taxon>Pterygota</taxon>
        <taxon>Neoptera</taxon>
        <taxon>Polyneoptera</taxon>
        <taxon>Dictyoptera</taxon>
        <taxon>Blattodea</taxon>
        <taxon>Blattoidea</taxon>
        <taxon>Blattidae</taxon>
        <taxon>Blattinae</taxon>
        <taxon>Periplaneta</taxon>
    </lineage>
</organism>
<dbReference type="EMBL" id="JAJSOF020000009">
    <property type="protein sequence ID" value="KAJ4445927.1"/>
    <property type="molecule type" value="Genomic_DNA"/>
</dbReference>
<evidence type="ECO:0000259" key="1">
    <source>
        <dbReference type="Pfam" id="PF13358"/>
    </source>
</evidence>
<feature type="domain" description="Tc1-like transposase DDE" evidence="1">
    <location>
        <begin position="6"/>
        <end position="112"/>
    </location>
</feature>
<name>A0ABQ8TIZ1_PERAM</name>
<proteinExistence type="predicted"/>
<sequence>MLIPNLPPNAVIVLDNASYHNVQDNRPSTANSRKDSIKRWLDSHGIRYADDATKIELIELVKLHKPRYKTFSIDSILARHGHVTIRLPPYHPELNAIEKIWGIVKNWVAQNNVTFKLDDVRRLAEETFSSITKEE</sequence>
<dbReference type="InterPro" id="IPR036397">
    <property type="entry name" value="RNaseH_sf"/>
</dbReference>
<dbReference type="PANTHER" id="PTHR33939">
    <property type="entry name" value="PROTEIN CBG22215"/>
    <property type="match status" value="1"/>
</dbReference>
<dbReference type="InterPro" id="IPR038717">
    <property type="entry name" value="Tc1-like_DDE_dom"/>
</dbReference>
<evidence type="ECO:0000313" key="2">
    <source>
        <dbReference type="EMBL" id="KAJ4445927.1"/>
    </source>
</evidence>